<sequence>MQHAKKVIETDRLYLREFITADADSLAQVLSDPESMKYYPEPFSYEKVERWIQQNIRSYEMNNHGLWAVILKENGRLIGDCGITLQEIDGKVLPEIGYHIIKDYWNNGYASEAAQACLEYAFTVLRLSSVYSYMQEKNIPSQKVAAKIGMQFCKQFEKNNVRQILYAYRNPKAL</sequence>
<accession>A0A1H9TN18</accession>
<dbReference type="PANTHER" id="PTHR43792">
    <property type="entry name" value="GNAT FAMILY, PUTATIVE (AFU_ORTHOLOGUE AFUA_3G00765)-RELATED-RELATED"/>
    <property type="match status" value="1"/>
</dbReference>
<dbReference type="AlphaFoldDB" id="A0A1H9TN18"/>
<keyword evidence="3" id="KW-1185">Reference proteome</keyword>
<dbReference type="EMBL" id="FOGV01000010">
    <property type="protein sequence ID" value="SER98555.1"/>
    <property type="molecule type" value="Genomic_DNA"/>
</dbReference>
<name>A0A1H9TN18_9BACI</name>
<reference evidence="3" key="1">
    <citation type="submission" date="2016-10" db="EMBL/GenBank/DDBJ databases">
        <authorList>
            <person name="de Groot N.N."/>
        </authorList>
    </citation>
    <scope>NUCLEOTIDE SEQUENCE [LARGE SCALE GENOMIC DNA]</scope>
    <source>
        <strain evidence="3">10nlg</strain>
    </source>
</reference>
<dbReference type="InterPro" id="IPR000182">
    <property type="entry name" value="GNAT_dom"/>
</dbReference>
<evidence type="ECO:0000313" key="3">
    <source>
        <dbReference type="Proteomes" id="UP000199318"/>
    </source>
</evidence>
<dbReference type="Gene3D" id="3.40.630.30">
    <property type="match status" value="1"/>
</dbReference>
<dbReference type="InterPro" id="IPR016181">
    <property type="entry name" value="Acyl_CoA_acyltransferase"/>
</dbReference>
<gene>
    <name evidence="2" type="ORF">SAMN05444126_11093</name>
</gene>
<dbReference type="RefSeq" id="WP_093072793.1">
    <property type="nucleotide sequence ID" value="NZ_FOGV01000010.1"/>
</dbReference>
<dbReference type="SUPFAM" id="SSF55729">
    <property type="entry name" value="Acyl-CoA N-acyltransferases (Nat)"/>
    <property type="match status" value="1"/>
</dbReference>
<dbReference type="PROSITE" id="PS51186">
    <property type="entry name" value="GNAT"/>
    <property type="match status" value="1"/>
</dbReference>
<proteinExistence type="predicted"/>
<dbReference type="InterPro" id="IPR051531">
    <property type="entry name" value="N-acetyltransferase"/>
</dbReference>
<feature type="domain" description="N-acetyltransferase" evidence="1">
    <location>
        <begin position="13"/>
        <end position="171"/>
    </location>
</feature>
<protein>
    <submittedName>
        <fullName evidence="2">Protein N-acetyltransferase, RimJ/RimL family</fullName>
    </submittedName>
</protein>
<evidence type="ECO:0000259" key="1">
    <source>
        <dbReference type="PROSITE" id="PS51186"/>
    </source>
</evidence>
<comment type="caution">
    <text evidence="2">The sequence shown here is derived from an EMBL/GenBank/DDBJ whole genome shotgun (WGS) entry which is preliminary data.</text>
</comment>
<dbReference type="Pfam" id="PF13302">
    <property type="entry name" value="Acetyltransf_3"/>
    <property type="match status" value="1"/>
</dbReference>
<dbReference type="STRING" id="1464123.SAMN05444126_11093"/>
<organism evidence="2 3">
    <name type="scientific">Salisediminibacterium halotolerans</name>
    <dbReference type="NCBI Taxonomy" id="517425"/>
    <lineage>
        <taxon>Bacteria</taxon>
        <taxon>Bacillati</taxon>
        <taxon>Bacillota</taxon>
        <taxon>Bacilli</taxon>
        <taxon>Bacillales</taxon>
        <taxon>Bacillaceae</taxon>
        <taxon>Salisediminibacterium</taxon>
    </lineage>
</organism>
<dbReference type="GO" id="GO:0016747">
    <property type="term" value="F:acyltransferase activity, transferring groups other than amino-acyl groups"/>
    <property type="evidence" value="ECO:0007669"/>
    <property type="project" value="InterPro"/>
</dbReference>
<dbReference type="PANTHER" id="PTHR43792:SF1">
    <property type="entry name" value="N-ACETYLTRANSFERASE DOMAIN-CONTAINING PROTEIN"/>
    <property type="match status" value="1"/>
</dbReference>
<dbReference type="Proteomes" id="UP000199318">
    <property type="component" value="Unassembled WGS sequence"/>
</dbReference>
<evidence type="ECO:0000313" key="2">
    <source>
        <dbReference type="EMBL" id="SER98555.1"/>
    </source>
</evidence>
<dbReference type="OrthoDB" id="9798081at2"/>